<feature type="domain" description="Immunoglobulin" evidence="9">
    <location>
        <begin position="22"/>
        <end position="114"/>
    </location>
</feature>
<evidence type="ECO:0000256" key="6">
    <source>
        <dbReference type="SAM" id="MobiDB-lite"/>
    </source>
</evidence>
<evidence type="ECO:0000256" key="7">
    <source>
        <dbReference type="SAM" id="Phobius"/>
    </source>
</evidence>
<dbReference type="AlphaFoldDB" id="A0A6J8C9B5"/>
<dbReference type="Gene3D" id="2.60.40.10">
    <property type="entry name" value="Immunoglobulins"/>
    <property type="match status" value="1"/>
</dbReference>
<feature type="domain" description="Immunoglobulin" evidence="9">
    <location>
        <begin position="121"/>
        <end position="196"/>
    </location>
</feature>
<sequence length="728" mass="82593">MVYMFVLILLLLHDESIVADYNTTVYTAAGSTILFKFEIINEKTECVFARNSKIFKSIGRDNTGKYCIQVSKQSLDLQINNVTASDNGVYRMVFSEFDHDPTLELKSDILLTDWYNTSRASKPVCPIEESSTTLTFMFDTNVYSGNNKVDIVRRRNIRKMSNFNVELTIYNVTQEDEGIYQCFPFFDHDGVLLEVAKLWFKNQTGTNTIVGQEGTPMEINCSTDTEQYISTLKLESNGSIRAIGNNHTVSYSFIPDRTDHMTKYKCVDSTQSSIMIEVTLIIRYAPAVTVRCSNETIECDSDGFPAVYSVYRLDQVSKRGNIVRSINLNNKALMSHTFLFPYQRNGMYICSVSNGIPDSNGTILQNRTTNVKYKGPPVFSAENIMVIKGEVGQSITLSFYIYSYPDVEEVVIEKIGRKQSSNTKIKHYSILTSTLRYTEFDNIAGIEGYEILIERKVLEIDDFQTYRITAKNHLGKSNYNFEIIDIGNLMLSKGKRRHFVILCSIATVLFVYMIITHVFVCVRHKKTRDQRNHNVPEDHNHHAYDEIGTMSSRSFSNLRSADTFRNQGQNLTNQADISTSAILQSTDDDTTTELNANFSADGLHQREITELQDQRMSISSNESIISNTVLSRIPSTAVTRMENILNCNQTYDSTYIETSMSQPGDESDSETSNNVTVGNVGDGYENPYQMVLQDRPQSHPYIVITVERRNSLSSTESKANEEQRPETG</sequence>
<gene>
    <name evidence="10" type="ORF">MCOR_26399</name>
</gene>
<feature type="transmembrane region" description="Helical" evidence="7">
    <location>
        <begin position="499"/>
        <end position="522"/>
    </location>
</feature>
<evidence type="ECO:0000259" key="9">
    <source>
        <dbReference type="SMART" id="SM00409"/>
    </source>
</evidence>
<proteinExistence type="predicted"/>
<keyword evidence="11" id="KW-1185">Reference proteome</keyword>
<dbReference type="GO" id="GO:0016020">
    <property type="term" value="C:membrane"/>
    <property type="evidence" value="ECO:0007669"/>
    <property type="project" value="UniProtKB-SubCell"/>
</dbReference>
<keyword evidence="7" id="KW-0812">Transmembrane</keyword>
<organism evidence="10 11">
    <name type="scientific">Mytilus coruscus</name>
    <name type="common">Sea mussel</name>
    <dbReference type="NCBI Taxonomy" id="42192"/>
    <lineage>
        <taxon>Eukaryota</taxon>
        <taxon>Metazoa</taxon>
        <taxon>Spiralia</taxon>
        <taxon>Lophotrochozoa</taxon>
        <taxon>Mollusca</taxon>
        <taxon>Bivalvia</taxon>
        <taxon>Autobranchia</taxon>
        <taxon>Pteriomorphia</taxon>
        <taxon>Mytilida</taxon>
        <taxon>Mytiloidea</taxon>
        <taxon>Mytilidae</taxon>
        <taxon>Mytilinae</taxon>
        <taxon>Mytilus</taxon>
    </lineage>
</organism>
<dbReference type="OrthoDB" id="10395446at2759"/>
<keyword evidence="8" id="KW-0732">Signal</keyword>
<evidence type="ECO:0000256" key="1">
    <source>
        <dbReference type="ARBA" id="ARBA00004479"/>
    </source>
</evidence>
<comment type="subcellular location">
    <subcellularLocation>
        <location evidence="1">Membrane</location>
        <topology evidence="1">Single-pass type I membrane protein</topology>
    </subcellularLocation>
</comment>
<dbReference type="PANTHER" id="PTHR11640">
    <property type="entry name" value="NEPHRIN"/>
    <property type="match status" value="1"/>
</dbReference>
<evidence type="ECO:0000256" key="3">
    <source>
        <dbReference type="ARBA" id="ARBA00023157"/>
    </source>
</evidence>
<feature type="compositionally biased region" description="Polar residues" evidence="6">
    <location>
        <begin position="658"/>
        <end position="677"/>
    </location>
</feature>
<dbReference type="InterPro" id="IPR036179">
    <property type="entry name" value="Ig-like_dom_sf"/>
</dbReference>
<evidence type="ECO:0000313" key="11">
    <source>
        <dbReference type="Proteomes" id="UP000507470"/>
    </source>
</evidence>
<evidence type="ECO:0000256" key="5">
    <source>
        <dbReference type="ARBA" id="ARBA00023319"/>
    </source>
</evidence>
<dbReference type="InterPro" id="IPR051275">
    <property type="entry name" value="Cell_adhesion_signaling"/>
</dbReference>
<evidence type="ECO:0000256" key="2">
    <source>
        <dbReference type="ARBA" id="ARBA00023136"/>
    </source>
</evidence>
<feature type="region of interest" description="Disordered" evidence="6">
    <location>
        <begin position="707"/>
        <end position="728"/>
    </location>
</feature>
<keyword evidence="2 7" id="KW-0472">Membrane</keyword>
<feature type="region of interest" description="Disordered" evidence="6">
    <location>
        <begin position="658"/>
        <end position="679"/>
    </location>
</feature>
<accession>A0A6J8C9B5</accession>
<evidence type="ECO:0000256" key="8">
    <source>
        <dbReference type="SAM" id="SignalP"/>
    </source>
</evidence>
<dbReference type="InterPro" id="IPR003599">
    <property type="entry name" value="Ig_sub"/>
</dbReference>
<protein>
    <recommendedName>
        <fullName evidence="9">Immunoglobulin domain-containing protein</fullName>
    </recommendedName>
</protein>
<evidence type="ECO:0000256" key="4">
    <source>
        <dbReference type="ARBA" id="ARBA00023180"/>
    </source>
</evidence>
<reference evidence="10 11" key="1">
    <citation type="submission" date="2020-06" db="EMBL/GenBank/DDBJ databases">
        <authorList>
            <person name="Li R."/>
            <person name="Bekaert M."/>
        </authorList>
    </citation>
    <scope>NUCLEOTIDE SEQUENCE [LARGE SCALE GENOMIC DNA]</scope>
    <source>
        <strain evidence="11">wild</strain>
    </source>
</reference>
<evidence type="ECO:0000313" key="10">
    <source>
        <dbReference type="EMBL" id="CAC5391387.1"/>
    </source>
</evidence>
<dbReference type="SUPFAM" id="SSF48726">
    <property type="entry name" value="Immunoglobulin"/>
    <property type="match status" value="1"/>
</dbReference>
<feature type="signal peptide" evidence="8">
    <location>
        <begin position="1"/>
        <end position="19"/>
    </location>
</feature>
<dbReference type="EMBL" id="CACVKT020004742">
    <property type="protein sequence ID" value="CAC5391387.1"/>
    <property type="molecule type" value="Genomic_DNA"/>
</dbReference>
<keyword evidence="4" id="KW-0325">Glycoprotein</keyword>
<feature type="compositionally biased region" description="Basic and acidic residues" evidence="6">
    <location>
        <begin position="718"/>
        <end position="728"/>
    </location>
</feature>
<keyword evidence="7" id="KW-1133">Transmembrane helix</keyword>
<feature type="chain" id="PRO_5026697160" description="Immunoglobulin domain-containing protein" evidence="8">
    <location>
        <begin position="20"/>
        <end position="728"/>
    </location>
</feature>
<dbReference type="InterPro" id="IPR013783">
    <property type="entry name" value="Ig-like_fold"/>
</dbReference>
<keyword evidence="3" id="KW-1015">Disulfide bond</keyword>
<dbReference type="SMART" id="SM00409">
    <property type="entry name" value="IG"/>
    <property type="match status" value="2"/>
</dbReference>
<keyword evidence="5" id="KW-0393">Immunoglobulin domain</keyword>
<name>A0A6J8C9B5_MYTCO</name>
<dbReference type="Proteomes" id="UP000507470">
    <property type="component" value="Unassembled WGS sequence"/>
</dbReference>